<dbReference type="SUPFAM" id="SSF55729">
    <property type="entry name" value="Acyl-CoA N-acyltransferases (Nat)"/>
    <property type="match status" value="2"/>
</dbReference>
<dbReference type="PANTHER" id="PTHR36174">
    <property type="entry name" value="LIPID II:GLYCINE GLYCYLTRANSFERASE"/>
    <property type="match status" value="1"/>
</dbReference>
<dbReference type="PANTHER" id="PTHR36174:SF1">
    <property type="entry name" value="LIPID II:GLYCINE GLYCYLTRANSFERASE"/>
    <property type="match status" value="1"/>
</dbReference>
<name>A0A9D9HTS2_9BACT</name>
<dbReference type="Proteomes" id="UP000823641">
    <property type="component" value="Unassembled WGS sequence"/>
</dbReference>
<proteinExistence type="predicted"/>
<accession>A0A9D9HTS2</accession>
<dbReference type="InterPro" id="IPR016181">
    <property type="entry name" value="Acyl_CoA_acyltransferase"/>
</dbReference>
<reference evidence="1" key="2">
    <citation type="journal article" date="2021" name="PeerJ">
        <title>Extensive microbial diversity within the chicken gut microbiome revealed by metagenomics and culture.</title>
        <authorList>
            <person name="Gilroy R."/>
            <person name="Ravi A."/>
            <person name="Getino M."/>
            <person name="Pursley I."/>
            <person name="Horton D.L."/>
            <person name="Alikhan N.F."/>
            <person name="Baker D."/>
            <person name="Gharbi K."/>
            <person name="Hall N."/>
            <person name="Watson M."/>
            <person name="Adriaenssens E.M."/>
            <person name="Foster-Nyarko E."/>
            <person name="Jarju S."/>
            <person name="Secka A."/>
            <person name="Antonio M."/>
            <person name="Oren A."/>
            <person name="Chaudhuri R.R."/>
            <person name="La Ragione R."/>
            <person name="Hildebrand F."/>
            <person name="Pallen M.J."/>
        </authorList>
    </citation>
    <scope>NUCLEOTIDE SEQUENCE</scope>
    <source>
        <strain evidence="1">G3-3990</strain>
    </source>
</reference>
<organism evidence="1 2">
    <name type="scientific">Candidatus Gallipaludibacter merdavium</name>
    <dbReference type="NCBI Taxonomy" id="2840839"/>
    <lineage>
        <taxon>Bacteria</taxon>
        <taxon>Pseudomonadati</taxon>
        <taxon>Bacteroidota</taxon>
        <taxon>Bacteroidia</taxon>
        <taxon>Bacteroidales</taxon>
        <taxon>Candidatus Gallipaludibacter</taxon>
    </lineage>
</organism>
<comment type="caution">
    <text evidence="1">The sequence shown here is derived from an EMBL/GenBank/DDBJ whole genome shotgun (WGS) entry which is preliminary data.</text>
</comment>
<reference evidence="1" key="1">
    <citation type="submission" date="2020-10" db="EMBL/GenBank/DDBJ databases">
        <authorList>
            <person name="Gilroy R."/>
        </authorList>
    </citation>
    <scope>NUCLEOTIDE SEQUENCE</scope>
    <source>
        <strain evidence="1">G3-3990</strain>
    </source>
</reference>
<evidence type="ECO:0000313" key="1">
    <source>
        <dbReference type="EMBL" id="MBO8460072.1"/>
    </source>
</evidence>
<dbReference type="InterPro" id="IPR050644">
    <property type="entry name" value="PG_Glycine_Bridge_Synth"/>
</dbReference>
<sequence>MDIQILTYQQLDKVAWEVLVSTSQFATFFQTPACYDFYASLPFMESFAYGVEQDGELVGVMQGYITLETNPIKQRLTRRAIIIGGPLLAENIQMDALQKLLVFVRQQLRNKAIYLETRNFHDYSAYRNCFEKAGWNYQPHLNFYVDTSSMDTLMANMGKSRKRDIKTSLRDGAQIIEKPTLEQVKAYYAILLDLYKTKVKTPLFPFYFFEKLYALPEARFLLVEWQGEIIGGTVCVVLEGKAMYEWFACGKDGISKSIFPSTLATYAGMAYAAEHHLPLFDMMGAGKPEESYGVRDFKAKFGGELVEHGRYLCVCQKWLYQIGKWGVSLMKKR</sequence>
<gene>
    <name evidence="1" type="ORF">IAA73_07060</name>
</gene>
<dbReference type="AlphaFoldDB" id="A0A9D9HTS2"/>
<dbReference type="EMBL" id="JADIMG010000068">
    <property type="protein sequence ID" value="MBO8460072.1"/>
    <property type="molecule type" value="Genomic_DNA"/>
</dbReference>
<evidence type="ECO:0000313" key="2">
    <source>
        <dbReference type="Proteomes" id="UP000823641"/>
    </source>
</evidence>
<dbReference type="Gene3D" id="3.40.630.30">
    <property type="match status" value="1"/>
</dbReference>
<protein>
    <submittedName>
        <fullName evidence="1">GNAT family N-acetyltransferase</fullName>
    </submittedName>
</protein>